<dbReference type="SUPFAM" id="SSF48208">
    <property type="entry name" value="Six-hairpin glycosidases"/>
    <property type="match status" value="1"/>
</dbReference>
<comment type="caution">
    <text evidence="1">The sequence shown here is derived from an EMBL/GenBank/DDBJ whole genome shotgun (WGS) entry which is preliminary data.</text>
</comment>
<dbReference type="InterPro" id="IPR008928">
    <property type="entry name" value="6-hairpin_glycosidase_sf"/>
</dbReference>
<name>A0AAN9V0G7_9PEZI</name>
<evidence type="ECO:0000313" key="2">
    <source>
        <dbReference type="Proteomes" id="UP001320420"/>
    </source>
</evidence>
<dbReference type="Proteomes" id="UP001320420">
    <property type="component" value="Unassembled WGS sequence"/>
</dbReference>
<organism evidence="1 2">
    <name type="scientific">Diatrype stigma</name>
    <dbReference type="NCBI Taxonomy" id="117547"/>
    <lineage>
        <taxon>Eukaryota</taxon>
        <taxon>Fungi</taxon>
        <taxon>Dikarya</taxon>
        <taxon>Ascomycota</taxon>
        <taxon>Pezizomycotina</taxon>
        <taxon>Sordariomycetes</taxon>
        <taxon>Xylariomycetidae</taxon>
        <taxon>Xylariales</taxon>
        <taxon>Diatrypaceae</taxon>
        <taxon>Diatrype</taxon>
    </lineage>
</organism>
<evidence type="ECO:0000313" key="1">
    <source>
        <dbReference type="EMBL" id="KAK7756747.1"/>
    </source>
</evidence>
<proteinExistence type="predicted"/>
<gene>
    <name evidence="1" type="ORF">SLS62_001190</name>
</gene>
<dbReference type="GO" id="GO:0005975">
    <property type="term" value="P:carbohydrate metabolic process"/>
    <property type="evidence" value="ECO:0007669"/>
    <property type="project" value="InterPro"/>
</dbReference>
<sequence length="150" mass="16783">MALNPSSTLPYPLKHNVTSSSDFEIFMDPYDFPLNHSASLVVSHTRSLAYELAYWRWALDAACDLRRRLGREHVTAGLKLLFQVDGMYAPWEGLNGLWWDDATLRAAPRSAIVLQGIIPDSPAVRSSTQLYGIRVTPSLFCILSFIPSSI</sequence>
<reference evidence="1 2" key="1">
    <citation type="submission" date="2024-02" db="EMBL/GenBank/DDBJ databases">
        <title>De novo assembly and annotation of 12 fungi associated with fruit tree decline syndrome in Ontario, Canada.</title>
        <authorList>
            <person name="Sulman M."/>
            <person name="Ellouze W."/>
            <person name="Ilyukhin E."/>
        </authorList>
    </citation>
    <scope>NUCLEOTIDE SEQUENCE [LARGE SCALE GENOMIC DNA]</scope>
    <source>
        <strain evidence="1 2">M11/M66-122</strain>
    </source>
</reference>
<keyword evidence="2" id="KW-1185">Reference proteome</keyword>
<dbReference type="AlphaFoldDB" id="A0AAN9V0G7"/>
<protein>
    <submittedName>
        <fullName evidence="1">Uncharacterized protein</fullName>
    </submittedName>
</protein>
<accession>A0AAN9V0G7</accession>
<dbReference type="EMBL" id="JAKJXP020000005">
    <property type="protein sequence ID" value="KAK7756747.1"/>
    <property type="molecule type" value="Genomic_DNA"/>
</dbReference>